<evidence type="ECO:0000256" key="1">
    <source>
        <dbReference type="ARBA" id="ARBA00022763"/>
    </source>
</evidence>
<dbReference type="GO" id="GO:0005737">
    <property type="term" value="C:cytoplasm"/>
    <property type="evidence" value="ECO:0007669"/>
    <property type="project" value="TreeGrafter"/>
</dbReference>
<protein>
    <submittedName>
        <fullName evidence="4">DNA-3-methyladenine glycosylase II</fullName>
        <ecNumber evidence="4">3.2.2.21</ecNumber>
    </submittedName>
</protein>
<dbReference type="EMBL" id="JACHWU010000003">
    <property type="protein sequence ID" value="MBB3051760.1"/>
    <property type="molecule type" value="Genomic_DNA"/>
</dbReference>
<keyword evidence="1" id="KW-0227">DNA damage</keyword>
<dbReference type="GO" id="GO:0032131">
    <property type="term" value="F:alkylated DNA binding"/>
    <property type="evidence" value="ECO:0007669"/>
    <property type="project" value="TreeGrafter"/>
</dbReference>
<dbReference type="AlphaFoldDB" id="A0A839S406"/>
<dbReference type="RefSeq" id="WP_183654511.1">
    <property type="nucleotide sequence ID" value="NZ_JACHWU010000003.1"/>
</dbReference>
<keyword evidence="2" id="KW-0234">DNA repair</keyword>
<dbReference type="Gene3D" id="1.10.340.30">
    <property type="entry name" value="Hypothetical protein, domain 2"/>
    <property type="match status" value="1"/>
</dbReference>
<evidence type="ECO:0000256" key="3">
    <source>
        <dbReference type="SAM" id="MobiDB-lite"/>
    </source>
</evidence>
<dbReference type="GO" id="GO:0043916">
    <property type="term" value="F:DNA-7-methylguanine glycosylase activity"/>
    <property type="evidence" value="ECO:0007669"/>
    <property type="project" value="TreeGrafter"/>
</dbReference>
<dbReference type="PANTHER" id="PTHR43003">
    <property type="entry name" value="DNA-3-METHYLADENINE GLYCOSYLASE"/>
    <property type="match status" value="1"/>
</dbReference>
<evidence type="ECO:0000256" key="2">
    <source>
        <dbReference type="ARBA" id="ARBA00023204"/>
    </source>
</evidence>
<keyword evidence="4" id="KW-0378">Hydrolase</keyword>
<evidence type="ECO:0000313" key="5">
    <source>
        <dbReference type="Proteomes" id="UP000550714"/>
    </source>
</evidence>
<feature type="region of interest" description="Disordered" evidence="3">
    <location>
        <begin position="101"/>
        <end position="127"/>
    </location>
</feature>
<dbReference type="InterPro" id="IPR051912">
    <property type="entry name" value="Alkylbase_DNA_Glycosylase/TA"/>
</dbReference>
<sequence length="349" mass="37121">MTTGEARRATAEATRVQAVTTRLEPATCDEIDLRTSGSVAHAVVPAVGRDLWSGSELRLAFLLDGGRRAVGDSRPVPDWRAVGVHVRRRSPAMVEFRVGAAPRGPAGADIDPRARDAPPPAAQLSQPEVERAVAQTRRVLSLDCDGAAFAAVAGRDPVLDGLRRASPGTRPILFGSPYEAACWAVVCQGLRTEQAVAMYARLVTRYGRVVPVGGSSRAVVAPPSELRAVSPTTRLSARKRERLAVVAEAAESGLLDGAALRAMEPDEAVDLVGQLPGIGPLSAELVVARGAGHPDVFPAHDRVLAAATEELYDEPLVDVVERWRPYRSWASFVIRLAALLRGVRPGVSR</sequence>
<proteinExistence type="predicted"/>
<dbReference type="PANTHER" id="PTHR43003:SF13">
    <property type="entry name" value="DNA-3-METHYLADENINE GLYCOSYLASE 2"/>
    <property type="match status" value="1"/>
</dbReference>
<keyword evidence="5" id="KW-1185">Reference proteome</keyword>
<organism evidence="4 5">
    <name type="scientific">Prauserella isguenensis</name>
    <dbReference type="NCBI Taxonomy" id="1470180"/>
    <lineage>
        <taxon>Bacteria</taxon>
        <taxon>Bacillati</taxon>
        <taxon>Actinomycetota</taxon>
        <taxon>Actinomycetes</taxon>
        <taxon>Pseudonocardiales</taxon>
        <taxon>Pseudonocardiaceae</taxon>
        <taxon>Prauserella</taxon>
    </lineage>
</organism>
<reference evidence="4 5" key="1">
    <citation type="submission" date="2020-08" db="EMBL/GenBank/DDBJ databases">
        <title>Genomic Encyclopedia of Type Strains, Phase III (KMG-III): the genomes of soil and plant-associated and newly described type strains.</title>
        <authorList>
            <person name="Whitman W."/>
        </authorList>
    </citation>
    <scope>NUCLEOTIDE SEQUENCE [LARGE SCALE GENOMIC DNA]</scope>
    <source>
        <strain evidence="4 5">CECT 8577</strain>
    </source>
</reference>
<dbReference type="GO" id="GO:0008725">
    <property type="term" value="F:DNA-3-methyladenine glycosylase activity"/>
    <property type="evidence" value="ECO:0007669"/>
    <property type="project" value="TreeGrafter"/>
</dbReference>
<dbReference type="GO" id="GO:0006307">
    <property type="term" value="P:DNA alkylation repair"/>
    <property type="evidence" value="ECO:0007669"/>
    <property type="project" value="TreeGrafter"/>
</dbReference>
<dbReference type="Proteomes" id="UP000550714">
    <property type="component" value="Unassembled WGS sequence"/>
</dbReference>
<dbReference type="EC" id="3.2.2.21" evidence="4"/>
<name>A0A839S406_9PSEU</name>
<dbReference type="GO" id="GO:0032993">
    <property type="term" value="C:protein-DNA complex"/>
    <property type="evidence" value="ECO:0007669"/>
    <property type="project" value="TreeGrafter"/>
</dbReference>
<evidence type="ECO:0000313" key="4">
    <source>
        <dbReference type="EMBL" id="MBB3051760.1"/>
    </source>
</evidence>
<dbReference type="GO" id="GO:0006285">
    <property type="term" value="P:base-excision repair, AP site formation"/>
    <property type="evidence" value="ECO:0007669"/>
    <property type="project" value="TreeGrafter"/>
</dbReference>
<dbReference type="Gene3D" id="1.10.1670.40">
    <property type="match status" value="1"/>
</dbReference>
<dbReference type="SUPFAM" id="SSF48150">
    <property type="entry name" value="DNA-glycosylase"/>
    <property type="match status" value="1"/>
</dbReference>
<accession>A0A839S406</accession>
<keyword evidence="4" id="KW-0326">Glycosidase</keyword>
<dbReference type="InterPro" id="IPR011257">
    <property type="entry name" value="DNA_glycosylase"/>
</dbReference>
<comment type="caution">
    <text evidence="4">The sequence shown here is derived from an EMBL/GenBank/DDBJ whole genome shotgun (WGS) entry which is preliminary data.</text>
</comment>
<gene>
    <name evidence="4" type="ORF">FHS23_002789</name>
</gene>